<dbReference type="PANTHER" id="PTHR33678">
    <property type="entry name" value="BLL1576 PROTEIN"/>
    <property type="match status" value="1"/>
</dbReference>
<organism evidence="3 4">
    <name type="scientific">Piscirickettsia litoralis</name>
    <dbReference type="NCBI Taxonomy" id="1891921"/>
    <lineage>
        <taxon>Bacteria</taxon>
        <taxon>Pseudomonadati</taxon>
        <taxon>Pseudomonadota</taxon>
        <taxon>Gammaproteobacteria</taxon>
        <taxon>Thiotrichales</taxon>
        <taxon>Piscirickettsiaceae</taxon>
        <taxon>Piscirickettsia</taxon>
    </lineage>
</organism>
<evidence type="ECO:0000259" key="1">
    <source>
        <dbReference type="Pfam" id="PF03050"/>
    </source>
</evidence>
<dbReference type="InterPro" id="IPR039552">
    <property type="entry name" value="IS66_C"/>
</dbReference>
<dbReference type="Pfam" id="PF13817">
    <property type="entry name" value="DDE_Tnp_IS66_C"/>
    <property type="match status" value="1"/>
</dbReference>
<dbReference type="PANTHER" id="PTHR33678:SF1">
    <property type="entry name" value="BLL1576 PROTEIN"/>
    <property type="match status" value="1"/>
</dbReference>
<evidence type="ECO:0000259" key="2">
    <source>
        <dbReference type="Pfam" id="PF13817"/>
    </source>
</evidence>
<feature type="domain" description="Transposase IS66 C-terminal" evidence="2">
    <location>
        <begin position="75"/>
        <end position="113"/>
    </location>
</feature>
<dbReference type="Pfam" id="PF03050">
    <property type="entry name" value="DDE_Tnp_IS66"/>
    <property type="match status" value="1"/>
</dbReference>
<protein>
    <recommendedName>
        <fullName evidence="5">Transposase</fullName>
    </recommendedName>
</protein>
<keyword evidence="4" id="KW-1185">Reference proteome</keyword>
<gene>
    <name evidence="3" type="ORF">BGC07_17260</name>
</gene>
<proteinExistence type="predicted"/>
<reference evidence="3 4" key="1">
    <citation type="submission" date="2016-08" db="EMBL/GenBank/DDBJ databases">
        <title>Draft genome sequence of Candidatus Piscirickettsia litoralis, from seawater.</title>
        <authorList>
            <person name="Wan X."/>
            <person name="Lee A.J."/>
            <person name="Hou S."/>
            <person name="Donachie S.P."/>
        </authorList>
    </citation>
    <scope>NUCLEOTIDE SEQUENCE [LARGE SCALE GENOMIC DNA]</scope>
    <source>
        <strain evidence="3 4">Y2</strain>
    </source>
</reference>
<feature type="domain" description="Transposase IS66 central" evidence="1">
    <location>
        <begin position="2"/>
        <end position="69"/>
    </location>
</feature>
<name>A0ABX2ZYN8_9GAMM</name>
<sequence>MEQHQPGIPPKVPLGQAMSYLHKNWDEFIRYIDEPFLSIDNNVLERQIRPLAVGRHNWLFSASEAGAQATAAFYSLVATCKLNAHKPYHYFKYLFENIRAAKTDDELRALLPYNFDSS</sequence>
<accession>A0ABX2ZYN8</accession>
<dbReference type="Proteomes" id="UP000094329">
    <property type="component" value="Unassembled WGS sequence"/>
</dbReference>
<dbReference type="InterPro" id="IPR004291">
    <property type="entry name" value="Transposase_IS66_central"/>
</dbReference>
<comment type="caution">
    <text evidence="3">The sequence shown here is derived from an EMBL/GenBank/DDBJ whole genome shotgun (WGS) entry which is preliminary data.</text>
</comment>
<evidence type="ECO:0008006" key="5">
    <source>
        <dbReference type="Google" id="ProtNLM"/>
    </source>
</evidence>
<evidence type="ECO:0000313" key="4">
    <source>
        <dbReference type="Proteomes" id="UP000094329"/>
    </source>
</evidence>
<dbReference type="EMBL" id="MDTU01000004">
    <property type="protein sequence ID" value="ODN41310.1"/>
    <property type="molecule type" value="Genomic_DNA"/>
</dbReference>
<evidence type="ECO:0000313" key="3">
    <source>
        <dbReference type="EMBL" id="ODN41310.1"/>
    </source>
</evidence>
<dbReference type="InterPro" id="IPR052344">
    <property type="entry name" value="Transposase-related"/>
</dbReference>